<dbReference type="EMBL" id="LJIJ01000016">
    <property type="protein sequence ID" value="ODN05793.1"/>
    <property type="molecule type" value="Genomic_DNA"/>
</dbReference>
<protein>
    <submittedName>
        <fullName evidence="2">Sialidase</fullName>
    </submittedName>
</protein>
<evidence type="ECO:0000313" key="2">
    <source>
        <dbReference type="EMBL" id="ODN05793.1"/>
    </source>
</evidence>
<keyword evidence="3" id="KW-1185">Reference proteome</keyword>
<dbReference type="Proteomes" id="UP000094527">
    <property type="component" value="Unassembled WGS sequence"/>
</dbReference>
<dbReference type="OMA" id="EPPHERC"/>
<name>A0A1D2NKJ5_ORCCI</name>
<dbReference type="AlphaFoldDB" id="A0A1D2NKJ5"/>
<sequence>MENMNRRPPKQKENPQKEIFCQTQEDSNLENYLENVSSNELVASNGRNETRSKQNRCDFAARADKCSKPAPKRCATAGPQYRSQACHSSREVCEGCGCVLTPQRQQHSGCCATTAQCDKCAEDSGCYQNQGRCNASQIQYIRRPCSAAGTRCQTKTPQPKCPITQPTLYGTCIDKKQRVQSDHRLVSAIGVKGETKKCTFSDAQCDTRPCTADSQCDPIPCSTVDAQCESRPCLVADAQCESRPCLTMDAECESRVFSTIDAHCDSRPCIATEAQCDPCAYTTVEAQCEPRPCSTVESQYEDTESCTATETQCEANPTADAQCDSRPCSTVEVQCDPIPYSMNDTQCDPQALTEAPCKSAHNMGIKSTVSRSEANNCDQDANVTSYCSRVPSATDAIPDRCPHCPSNAGSQGSLICEVVSHTSRIPIVNSSAYNSYCSRVPSLQQCNDVPRSCMASAQPSKETCQTTVSSCKLKEGKKDKSKPPGTVSSQCVAVKQQSAPVENSKVAHKPAPLVDPKTATEQAAPVEVKASTDEATVTDDYKPSAEKSAPTGKGASAEVANAEQAYSKEYPKAAVAEFTSEDAIKTQNVNVSKAVESSKSDSALLPARTTGRRNKDVTFKNVHSVQPEIDLAIIRSTSRTALNERLSTMLKPGISGLMEFMSERSIARGKKREELKLGGHEHHDEEKDFIDYFLDCNGLKYLGILEQFQLDYEDRVKSDLLHSEPTNTKIAHMLRKRLGDIAQVQPSTEEKALMDIDFAESLEMELNGLQIDHKPKVIAIGRLHQYGIEMAEYWVDRIKQGQTVDPHEICEVGTQTAAEMMGQLFSVLVKSCEFLDKIGKEPRRFSHKHSVDQLTQVFTKFRSLVVEEIGAIGETCGQVMVRIPDLRKSKVDEMMSDLYNQINFADVCLSRGLLAVIPMILYFDFRLKDA</sequence>
<reference evidence="2 3" key="1">
    <citation type="journal article" date="2016" name="Genome Biol. Evol.">
        <title>Gene Family Evolution Reflects Adaptation to Soil Environmental Stressors in the Genome of the Collembolan Orchesella cincta.</title>
        <authorList>
            <person name="Faddeeva-Vakhrusheva A."/>
            <person name="Derks M.F."/>
            <person name="Anvar S.Y."/>
            <person name="Agamennone V."/>
            <person name="Suring W."/>
            <person name="Smit S."/>
            <person name="van Straalen N.M."/>
            <person name="Roelofs D."/>
        </authorList>
    </citation>
    <scope>NUCLEOTIDE SEQUENCE [LARGE SCALE GENOMIC DNA]</scope>
    <source>
        <tissue evidence="2">Mixed pool</tissue>
    </source>
</reference>
<evidence type="ECO:0000256" key="1">
    <source>
        <dbReference type="SAM" id="MobiDB-lite"/>
    </source>
</evidence>
<evidence type="ECO:0000313" key="3">
    <source>
        <dbReference type="Proteomes" id="UP000094527"/>
    </source>
</evidence>
<feature type="region of interest" description="Disordered" evidence="1">
    <location>
        <begin position="498"/>
        <end position="556"/>
    </location>
</feature>
<accession>A0A1D2NKJ5</accession>
<comment type="caution">
    <text evidence="2">The sequence shown here is derived from an EMBL/GenBank/DDBJ whole genome shotgun (WGS) entry which is preliminary data.</text>
</comment>
<gene>
    <name evidence="2" type="ORF">Ocin01_00907</name>
</gene>
<proteinExistence type="predicted"/>
<dbReference type="OrthoDB" id="10676766at2759"/>
<organism evidence="2 3">
    <name type="scientific">Orchesella cincta</name>
    <name type="common">Springtail</name>
    <name type="synonym">Podura cincta</name>
    <dbReference type="NCBI Taxonomy" id="48709"/>
    <lineage>
        <taxon>Eukaryota</taxon>
        <taxon>Metazoa</taxon>
        <taxon>Ecdysozoa</taxon>
        <taxon>Arthropoda</taxon>
        <taxon>Hexapoda</taxon>
        <taxon>Collembola</taxon>
        <taxon>Entomobryomorpha</taxon>
        <taxon>Entomobryoidea</taxon>
        <taxon>Orchesellidae</taxon>
        <taxon>Orchesellinae</taxon>
        <taxon>Orchesella</taxon>
    </lineage>
</organism>